<evidence type="ECO:0000313" key="2">
    <source>
        <dbReference type="Proteomes" id="UP000030746"/>
    </source>
</evidence>
<proteinExistence type="predicted"/>
<dbReference type="AlphaFoldDB" id="V4ATV2"/>
<dbReference type="RefSeq" id="XP_009052111.1">
    <property type="nucleotide sequence ID" value="XM_009053863.1"/>
</dbReference>
<name>V4ATV2_LOTGI</name>
<dbReference type="CTD" id="20250983"/>
<protein>
    <submittedName>
        <fullName evidence="1">Uncharacterized protein</fullName>
    </submittedName>
</protein>
<dbReference type="OMA" id="IHMDSED"/>
<evidence type="ECO:0000313" key="1">
    <source>
        <dbReference type="EMBL" id="ESO97201.1"/>
    </source>
</evidence>
<gene>
    <name evidence="1" type="ORF">LOTGIDRAFT_239167</name>
</gene>
<dbReference type="KEGG" id="lgi:LOTGIDRAFT_239167"/>
<dbReference type="HOGENOM" id="CLU_1556760_0_0_1"/>
<accession>V4ATV2</accession>
<dbReference type="OrthoDB" id="6038736at2759"/>
<dbReference type="EMBL" id="KB201313">
    <property type="protein sequence ID" value="ESO97201.1"/>
    <property type="molecule type" value="Genomic_DNA"/>
</dbReference>
<organism evidence="1 2">
    <name type="scientific">Lottia gigantea</name>
    <name type="common">Giant owl limpet</name>
    <dbReference type="NCBI Taxonomy" id="225164"/>
    <lineage>
        <taxon>Eukaryota</taxon>
        <taxon>Metazoa</taxon>
        <taxon>Spiralia</taxon>
        <taxon>Lophotrochozoa</taxon>
        <taxon>Mollusca</taxon>
        <taxon>Gastropoda</taxon>
        <taxon>Patellogastropoda</taxon>
        <taxon>Lottioidea</taxon>
        <taxon>Lottiidae</taxon>
        <taxon>Lottia</taxon>
    </lineage>
</organism>
<keyword evidence="2" id="KW-1185">Reference proteome</keyword>
<reference evidence="1 2" key="1">
    <citation type="journal article" date="2013" name="Nature">
        <title>Insights into bilaterian evolution from three spiralian genomes.</title>
        <authorList>
            <person name="Simakov O."/>
            <person name="Marletaz F."/>
            <person name="Cho S.J."/>
            <person name="Edsinger-Gonzales E."/>
            <person name="Havlak P."/>
            <person name="Hellsten U."/>
            <person name="Kuo D.H."/>
            <person name="Larsson T."/>
            <person name="Lv J."/>
            <person name="Arendt D."/>
            <person name="Savage R."/>
            <person name="Osoegawa K."/>
            <person name="de Jong P."/>
            <person name="Grimwood J."/>
            <person name="Chapman J.A."/>
            <person name="Shapiro H."/>
            <person name="Aerts A."/>
            <person name="Otillar R.P."/>
            <person name="Terry A.Y."/>
            <person name="Boore J.L."/>
            <person name="Grigoriev I.V."/>
            <person name="Lindberg D.R."/>
            <person name="Seaver E.C."/>
            <person name="Weisblat D.A."/>
            <person name="Putnam N.H."/>
            <person name="Rokhsar D.S."/>
        </authorList>
    </citation>
    <scope>NUCLEOTIDE SEQUENCE [LARGE SCALE GENOMIC DNA]</scope>
</reference>
<sequence length="176" mass="20389">MSASTRNVASSQANSTSLDQYVCNTGSPYQSPDNMASYVFMGPSYYIPGERKWVSVNDYKSLPLQVRRDAILFESEVEWRKYNQRNTYTPGFSTIGAKYPSTFTSLSLPQHYQAWNRRWNGSGYFVPTEHAWIREQVGPNIPTDSLLFYNEEDWLKFKYMNENPSMLTSTDKKIII</sequence>
<dbReference type="GeneID" id="20250983"/>
<dbReference type="Proteomes" id="UP000030746">
    <property type="component" value="Unassembled WGS sequence"/>
</dbReference>